<proteinExistence type="predicted"/>
<dbReference type="InterPro" id="IPR038332">
    <property type="entry name" value="PPE_sf"/>
</dbReference>
<evidence type="ECO:0000313" key="3">
    <source>
        <dbReference type="Proteomes" id="UP000192739"/>
    </source>
</evidence>
<dbReference type="Proteomes" id="UP000192739">
    <property type="component" value="Unassembled WGS sequence"/>
</dbReference>
<dbReference type="OrthoDB" id="4752283at2"/>
<name>A0A1E3SMJ8_MYCIE</name>
<dbReference type="RefSeq" id="WP_069417153.1">
    <property type="nucleotide sequence ID" value="NZ_CBCRZH010000001.1"/>
</dbReference>
<dbReference type="SUPFAM" id="SSF140459">
    <property type="entry name" value="PE/PPE dimer-like"/>
    <property type="match status" value="1"/>
</dbReference>
<dbReference type="Pfam" id="PF00934">
    <property type="entry name" value="PE"/>
    <property type="match status" value="1"/>
</dbReference>
<dbReference type="STRING" id="28445.BHQ20_00655"/>
<dbReference type="Gene3D" id="1.10.287.850">
    <property type="entry name" value="HP0062-like domain"/>
    <property type="match status" value="1"/>
</dbReference>
<sequence>MSFVITPELVGAAAGQLASINSALSEAAAAASAPTSTVATAAADEVSAAISQLFGAYGREFQAANAQATAFHAEFVRLLNGGAAAYVSTEIANAERNLLNAINAPAQTLFGPAGGLPPAEPLIPGISLPIPLPSGPLPGLPIPPIFGSGGLGGLLGGDGGLLGPILFGGTGGLLGPLIGGNGVLTSLLASSPLAPYFAGAGQQFGNIVSSILGGTFLSNPLGVLLPGLFPPTGGTPTTPTSYVPGNAWARLFANTGNNLVALNNAIAADPFPLLRQVIENQQGYAAATASDFARTFANLDTEIAYLPLTIENGIEGLASFNALHYAQVFANGTAGAYQTIGSSLTAFNSDFQANLVNFPADWSKVGQAIAAGNYHLAVTDGTSAVLNLFLNGFDTSNLSDIKLLGPVGDLFPILSLPGQQAIGLSTLMTPHSVPQQMTANLGKFYTALANTAVSTTISTEITILPPNVELVMAANFGLPLSLLFGIGGAPVAAIDGLATAGTVIGDGIVTGNPVQIVGGFFDAPAFVLDGLLNGETIVDVPLPVSIALPQPLGTLNIPVVAHLPFNGLLVPPHALTATVPIQILGNDIPINLTLGGTKFGGLFQLLVNTGFRTLADSIAN</sequence>
<organism evidence="2 3">
    <name type="scientific">Mycobacterium intermedium</name>
    <dbReference type="NCBI Taxonomy" id="28445"/>
    <lineage>
        <taxon>Bacteria</taxon>
        <taxon>Bacillati</taxon>
        <taxon>Actinomycetota</taxon>
        <taxon>Actinomycetes</taxon>
        <taxon>Mycobacteriales</taxon>
        <taxon>Mycobacteriaceae</taxon>
        <taxon>Mycobacterium</taxon>
        <taxon>Mycobacterium simiae complex</taxon>
    </lineage>
</organism>
<accession>A0A1E3SMJ8</accession>
<evidence type="ECO:0000313" key="2">
    <source>
        <dbReference type="EMBL" id="ORB07702.1"/>
    </source>
</evidence>
<dbReference type="InterPro" id="IPR000084">
    <property type="entry name" value="PE-PGRS_N"/>
</dbReference>
<evidence type="ECO:0000259" key="1">
    <source>
        <dbReference type="Pfam" id="PF00934"/>
    </source>
</evidence>
<dbReference type="AlphaFoldDB" id="A0A1E3SMJ8"/>
<feature type="domain" description="PE" evidence="1">
    <location>
        <begin position="5"/>
        <end position="93"/>
    </location>
</feature>
<comment type="caution">
    <text evidence="2">The sequence shown here is derived from an EMBL/GenBank/DDBJ whole genome shotgun (WGS) entry which is preliminary data.</text>
</comment>
<keyword evidence="3" id="KW-1185">Reference proteome</keyword>
<dbReference type="EMBL" id="MVHT01000018">
    <property type="protein sequence ID" value="ORB07702.1"/>
    <property type="molecule type" value="Genomic_DNA"/>
</dbReference>
<gene>
    <name evidence="2" type="ORF">BST27_09045</name>
</gene>
<protein>
    <submittedName>
        <fullName evidence="2">PE family protein</fullName>
    </submittedName>
</protein>
<reference evidence="2 3" key="1">
    <citation type="submission" date="2017-02" db="EMBL/GenBank/DDBJ databases">
        <title>The new phylogeny of genus Mycobacterium.</title>
        <authorList>
            <person name="Tortoli E."/>
            <person name="Trovato A."/>
            <person name="Cirillo D.M."/>
        </authorList>
    </citation>
    <scope>NUCLEOTIDE SEQUENCE [LARGE SCALE GENOMIC DNA]</scope>
    <source>
        <strain evidence="2 3">DSM 44049</strain>
    </source>
</reference>